<evidence type="ECO:0000256" key="2">
    <source>
        <dbReference type="ARBA" id="ARBA00023315"/>
    </source>
</evidence>
<sequence>MLEVVLHDYAAWRAHLLPLVYTRPVSDLRVGMLTISQKWKYALSASISFYTIPYLQQKFPSPAATSMYLVIRGNVLPSPALSKALRELPLSSVLTKDGLWIAYKATEWREEPDFSAWREIPYQSAVQQVDFLEDIYRLNEQQLVSDYDLLTANRQSAVLPDSNTLFGERLFIGRNAEINCSILNAMNGPIYIGDGAVVEEGSVLRGPIAICAGARVKMGSRLYPNVTVGPGATIAGEVNNSVLWGNCAKGHEGYLGCAVIGEGCNIGAGSSNSNLLNTWGTIKLYDYATSEMRDTNRRKVGVFMGDYAMCGINASMTTGTVIGVGAQIAMSNIIPKFVPDFSWFTDAKQEVYRVEKFLEMLQERAVVKNEQLSTLDTQILRHVHKLTEVQQKKN</sequence>
<dbReference type="PANTHER" id="PTHR43584">
    <property type="entry name" value="NUCLEOTIDYL TRANSFERASE"/>
    <property type="match status" value="1"/>
</dbReference>
<dbReference type="Pfam" id="PF13562">
    <property type="entry name" value="NTP_transf_4"/>
    <property type="match status" value="1"/>
</dbReference>
<organism evidence="3 4">
    <name type="scientific">Sphingobacterium griseoflavum</name>
    <dbReference type="NCBI Taxonomy" id="1474952"/>
    <lineage>
        <taxon>Bacteria</taxon>
        <taxon>Pseudomonadati</taxon>
        <taxon>Bacteroidota</taxon>
        <taxon>Sphingobacteriia</taxon>
        <taxon>Sphingobacteriales</taxon>
        <taxon>Sphingobacteriaceae</taxon>
        <taxon>Sphingobacterium</taxon>
    </lineage>
</organism>
<dbReference type="NCBIfam" id="TIGR03991">
    <property type="entry name" value="alt_bact_glmU"/>
    <property type="match status" value="1"/>
</dbReference>
<keyword evidence="4" id="KW-1185">Reference proteome</keyword>
<evidence type="ECO:0000256" key="1">
    <source>
        <dbReference type="ARBA" id="ARBA00022679"/>
    </source>
</evidence>
<evidence type="ECO:0000313" key="4">
    <source>
        <dbReference type="Proteomes" id="UP000620550"/>
    </source>
</evidence>
<dbReference type="RefSeq" id="WP_189624778.1">
    <property type="nucleotide sequence ID" value="NZ_BNAF01000001.1"/>
</dbReference>
<dbReference type="SUPFAM" id="SSF51161">
    <property type="entry name" value="Trimeric LpxA-like enzymes"/>
    <property type="match status" value="1"/>
</dbReference>
<dbReference type="EMBL" id="BNAF01000001">
    <property type="protein sequence ID" value="GHE23278.1"/>
    <property type="molecule type" value="Genomic_DNA"/>
</dbReference>
<keyword evidence="2" id="KW-0012">Acyltransferase</keyword>
<name>A0ABQ3HV58_9SPHI</name>
<dbReference type="InterPro" id="IPR023917">
    <property type="entry name" value="Bifunctiontional_GlmU_bac-type"/>
</dbReference>
<proteinExistence type="predicted"/>
<dbReference type="Proteomes" id="UP000620550">
    <property type="component" value="Unassembled WGS sequence"/>
</dbReference>
<dbReference type="Gene3D" id="2.160.10.10">
    <property type="entry name" value="Hexapeptide repeat proteins"/>
    <property type="match status" value="1"/>
</dbReference>
<comment type="caution">
    <text evidence="3">The sequence shown here is derived from an EMBL/GenBank/DDBJ whole genome shotgun (WGS) entry which is preliminary data.</text>
</comment>
<keyword evidence="1" id="KW-0808">Transferase</keyword>
<protein>
    <submittedName>
        <fullName evidence="3">Glucose-1-phosphate thymidylyltransferase</fullName>
    </submittedName>
</protein>
<evidence type="ECO:0000313" key="3">
    <source>
        <dbReference type="EMBL" id="GHE23278.1"/>
    </source>
</evidence>
<reference evidence="4" key="1">
    <citation type="journal article" date="2019" name="Int. J. Syst. Evol. Microbiol.">
        <title>The Global Catalogue of Microorganisms (GCM) 10K type strain sequencing project: providing services to taxonomists for standard genome sequencing and annotation.</title>
        <authorList>
            <consortium name="The Broad Institute Genomics Platform"/>
            <consortium name="The Broad Institute Genome Sequencing Center for Infectious Disease"/>
            <person name="Wu L."/>
            <person name="Ma J."/>
        </authorList>
    </citation>
    <scope>NUCLEOTIDE SEQUENCE [LARGE SCALE GENOMIC DNA]</scope>
    <source>
        <strain evidence="4">CGMCC 1.12966</strain>
    </source>
</reference>
<accession>A0ABQ3HV58</accession>
<gene>
    <name evidence="3" type="ORF">GCM10017764_02460</name>
</gene>
<dbReference type="InterPro" id="IPR011004">
    <property type="entry name" value="Trimer_LpxA-like_sf"/>
</dbReference>
<dbReference type="InterPro" id="IPR050065">
    <property type="entry name" value="GlmU-like"/>
</dbReference>